<feature type="signal peptide" evidence="1">
    <location>
        <begin position="1"/>
        <end position="33"/>
    </location>
</feature>
<name>A0ABT0UUL7_9ACTN</name>
<accession>A0ABT0UUL7</accession>
<keyword evidence="1" id="KW-0732">Signal</keyword>
<evidence type="ECO:0000256" key="1">
    <source>
        <dbReference type="SAM" id="SignalP"/>
    </source>
</evidence>
<keyword evidence="3" id="KW-1185">Reference proteome</keyword>
<dbReference type="EMBL" id="JAMQAW010000033">
    <property type="protein sequence ID" value="MCM2391805.1"/>
    <property type="molecule type" value="Genomic_DNA"/>
</dbReference>
<organism evidence="2 3">
    <name type="scientific">Streptomyces albipurpureus</name>
    <dbReference type="NCBI Taxonomy" id="2897419"/>
    <lineage>
        <taxon>Bacteria</taxon>
        <taxon>Bacillati</taxon>
        <taxon>Actinomycetota</taxon>
        <taxon>Actinomycetes</taxon>
        <taxon>Kitasatosporales</taxon>
        <taxon>Streptomycetaceae</taxon>
        <taxon>Streptomyces</taxon>
    </lineage>
</organism>
<dbReference type="RefSeq" id="WP_250922135.1">
    <property type="nucleotide sequence ID" value="NZ_JAMQAW010000033.1"/>
</dbReference>
<gene>
    <name evidence="2" type="ORF">NBG84_26550</name>
</gene>
<evidence type="ECO:0000313" key="3">
    <source>
        <dbReference type="Proteomes" id="UP001431429"/>
    </source>
</evidence>
<protein>
    <submittedName>
        <fullName evidence="2">Uncharacterized protein</fullName>
    </submittedName>
</protein>
<reference evidence="2" key="1">
    <citation type="submission" date="2022-06" db="EMBL/GenBank/DDBJ databases">
        <title>Genome public.</title>
        <authorList>
            <person name="Sun Q."/>
        </authorList>
    </citation>
    <scope>NUCLEOTIDE SEQUENCE</scope>
    <source>
        <strain evidence="2">CWNU-1</strain>
    </source>
</reference>
<feature type="chain" id="PRO_5045445980" evidence="1">
    <location>
        <begin position="34"/>
        <end position="565"/>
    </location>
</feature>
<proteinExistence type="predicted"/>
<evidence type="ECO:0000313" key="2">
    <source>
        <dbReference type="EMBL" id="MCM2391805.1"/>
    </source>
</evidence>
<dbReference type="Proteomes" id="UP001431429">
    <property type="component" value="Unassembled WGS sequence"/>
</dbReference>
<sequence length="565" mass="59506">MRADLTGPRRGRLSLVASVAALSIATATAPAIAAPNAPGDPAPVGVGVAATDQIQRGVFQVTAWTDAPSARIQKVSARIRQDERVIADVDSVPELAGDPGTFRISAANPLKLTEDGGSIPELGRYAIDVTATDDKGNTVTRKNAGTLNFTLRPGIGFQVGKPTFDDRNARPQGRLIGYQPGSNDSVPLPGRTVEVTRTDGRGGPTHQVVTTDSGEFTSPAFALTAPAGEFRATFAETSAQVNGQASHDARVWQWATQRLTVSASADKARVLPGERLTVDGRVLSGTEPVANTAMRVRLTRDYQDTVVTTTVTTDADGRFTAQLPATPDNKVTGWIATPDDPFQSGTAIGQVAMPSESSLGVLSASLSADGVVTVSGTFRGTYQSGSTYQGGQWLQIEHSVDGKNGWKPVGTGDTSLADSGGWYAHTYTLRSKSTTGGYFRVRHLVSDEFAESVSPVFRLARAETRVTGINAAPEPIGKGKTITVAGLLSEKKGSGWKGIAKAPVELWFKPSSGTRYARVSTGKTDSAGRAKLTAKATVDGTWLIRYLGDSTRFNSTGVGDWVDVR</sequence>
<comment type="caution">
    <text evidence="2">The sequence shown here is derived from an EMBL/GenBank/DDBJ whole genome shotgun (WGS) entry which is preliminary data.</text>
</comment>